<proteinExistence type="predicted"/>
<evidence type="ECO:0000256" key="1">
    <source>
        <dbReference type="SAM" id="MobiDB-lite"/>
    </source>
</evidence>
<dbReference type="Proteomes" id="UP000580474">
    <property type="component" value="Unassembled WGS sequence"/>
</dbReference>
<name>A0A840NP57_9PSEU</name>
<feature type="compositionally biased region" description="Polar residues" evidence="1">
    <location>
        <begin position="1"/>
        <end position="16"/>
    </location>
</feature>
<accession>A0A840NP57</accession>
<gene>
    <name evidence="2" type="ORF">BJ969_005979</name>
</gene>
<evidence type="ECO:0000313" key="2">
    <source>
        <dbReference type="EMBL" id="MBB5072891.1"/>
    </source>
</evidence>
<feature type="region of interest" description="Disordered" evidence="1">
    <location>
        <begin position="1"/>
        <end position="25"/>
    </location>
</feature>
<protein>
    <submittedName>
        <fullName evidence="2">Heparin binding hemagglutinin HbhA</fullName>
    </submittedName>
</protein>
<feature type="compositionally biased region" description="Low complexity" evidence="1">
    <location>
        <begin position="207"/>
        <end position="229"/>
    </location>
</feature>
<evidence type="ECO:0000313" key="3">
    <source>
        <dbReference type="Proteomes" id="UP000580474"/>
    </source>
</evidence>
<feature type="region of interest" description="Disordered" evidence="1">
    <location>
        <begin position="180"/>
        <end position="236"/>
    </location>
</feature>
<dbReference type="AlphaFoldDB" id="A0A840NP57"/>
<sequence length="236" mass="24825">MPTNENSTKTPGQAQSGPALGEAAEQARTPLLAALGAGDLAAQTIADTLSKLRGRLNEGAESARTGVNELPHDLKERFDPAELRKRVDAYTQSAVQLYGYLADRGETTFERIQAQPQVKQAWSQLEQVQGRVDTAVGDARVIADDVLGKVTRTTRSWGEKAAETTEKTTTVAAEKVRETAADVADAVEETGSDAATATRSTSRKAANRTAAAKTAPKTTGAAKTGTAKKATGKSEN</sequence>
<dbReference type="EMBL" id="JACHIV010000001">
    <property type="protein sequence ID" value="MBB5072891.1"/>
    <property type="molecule type" value="Genomic_DNA"/>
</dbReference>
<reference evidence="2 3" key="1">
    <citation type="submission" date="2020-08" db="EMBL/GenBank/DDBJ databases">
        <title>Sequencing the genomes of 1000 actinobacteria strains.</title>
        <authorList>
            <person name="Klenk H.-P."/>
        </authorList>
    </citation>
    <scope>NUCLEOTIDE SEQUENCE [LARGE SCALE GENOMIC DNA]</scope>
    <source>
        <strain evidence="2 3">DSM 45582</strain>
    </source>
</reference>
<dbReference type="RefSeq" id="WP_184484537.1">
    <property type="nucleotide sequence ID" value="NZ_JACHIV010000001.1"/>
</dbReference>
<keyword evidence="3" id="KW-1185">Reference proteome</keyword>
<comment type="caution">
    <text evidence="2">The sequence shown here is derived from an EMBL/GenBank/DDBJ whole genome shotgun (WGS) entry which is preliminary data.</text>
</comment>
<organism evidence="2 3">
    <name type="scientific">Saccharopolyspora gloriosae</name>
    <dbReference type="NCBI Taxonomy" id="455344"/>
    <lineage>
        <taxon>Bacteria</taxon>
        <taxon>Bacillati</taxon>
        <taxon>Actinomycetota</taxon>
        <taxon>Actinomycetes</taxon>
        <taxon>Pseudonocardiales</taxon>
        <taxon>Pseudonocardiaceae</taxon>
        <taxon>Saccharopolyspora</taxon>
    </lineage>
</organism>